<comment type="caution">
    <text evidence="1">The sequence shown here is derived from an EMBL/GenBank/DDBJ whole genome shotgun (WGS) entry which is preliminary data.</text>
</comment>
<organism evidence="1 2">
    <name type="scientific">Actinomyces bouchesdurhonensis</name>
    <dbReference type="NCBI Taxonomy" id="1852361"/>
    <lineage>
        <taxon>Bacteria</taxon>
        <taxon>Bacillati</taxon>
        <taxon>Actinomycetota</taxon>
        <taxon>Actinomycetes</taxon>
        <taxon>Actinomycetales</taxon>
        <taxon>Actinomycetaceae</taxon>
        <taxon>Actinomyces</taxon>
    </lineage>
</organism>
<dbReference type="Proteomes" id="UP000759246">
    <property type="component" value="Unassembled WGS sequence"/>
</dbReference>
<reference evidence="1" key="1">
    <citation type="submission" date="2020-04" db="EMBL/GenBank/DDBJ databases">
        <title>Deep metagenomics examines the oral microbiome during advanced dental caries in children, revealing novel taxa and co-occurrences with host molecules.</title>
        <authorList>
            <person name="Baker J.L."/>
            <person name="Morton J.T."/>
            <person name="Dinis M."/>
            <person name="Alvarez R."/>
            <person name="Tran N.C."/>
            <person name="Knight R."/>
            <person name="Edlund A."/>
        </authorList>
    </citation>
    <scope>NUCLEOTIDE SEQUENCE</scope>
    <source>
        <strain evidence="1">JCVI_30_bin.13</strain>
    </source>
</reference>
<protein>
    <submittedName>
        <fullName evidence="1">Uncharacterized protein</fullName>
    </submittedName>
</protein>
<evidence type="ECO:0000313" key="1">
    <source>
        <dbReference type="EMBL" id="MBF0965593.1"/>
    </source>
</evidence>
<gene>
    <name evidence="1" type="ORF">HXK09_00165</name>
</gene>
<dbReference type="AlphaFoldDB" id="A0A929WV95"/>
<dbReference type="EMBL" id="JABZGF010000001">
    <property type="protein sequence ID" value="MBF0965593.1"/>
    <property type="molecule type" value="Genomic_DNA"/>
</dbReference>
<accession>A0A929WV95</accession>
<sequence>MSTDSDWFHAINNEGVLQPYNAADFSLGTLIVCDGVEYFYSAQPVGHELFEPGHEPMYLSAYGEAFSVEDFAQLMRTSNKYPRIKYDSYCVKGLPE</sequence>
<proteinExistence type="predicted"/>
<name>A0A929WV95_9ACTO</name>
<evidence type="ECO:0000313" key="2">
    <source>
        <dbReference type="Proteomes" id="UP000759246"/>
    </source>
</evidence>